<gene>
    <name evidence="1" type="ORF">Taro_047354</name>
</gene>
<comment type="caution">
    <text evidence="1">The sequence shown here is derived from an EMBL/GenBank/DDBJ whole genome shotgun (WGS) entry which is preliminary data.</text>
</comment>
<accession>A0A843X721</accession>
<protein>
    <submittedName>
        <fullName evidence="1">Uncharacterized protein</fullName>
    </submittedName>
</protein>
<dbReference type="AlphaFoldDB" id="A0A843X721"/>
<dbReference type="EMBL" id="NMUH01006085">
    <property type="protein sequence ID" value="MQM14424.1"/>
    <property type="molecule type" value="Genomic_DNA"/>
</dbReference>
<evidence type="ECO:0000313" key="2">
    <source>
        <dbReference type="Proteomes" id="UP000652761"/>
    </source>
</evidence>
<proteinExistence type="predicted"/>
<sequence>MARMCLNFGVEFEMIILTCSDSESSYCKRMAIDLQRDYPCHCTVGTLASLKDEYKFVGEPAWRQRGHPWDLKACLFDSPDCSISGEEHFRVEWVAAGQLRKHMGVALNEWAFPREGLYGPEHGSAKGHGAEVMENV</sequence>
<reference evidence="1" key="1">
    <citation type="submission" date="2017-07" db="EMBL/GenBank/DDBJ databases">
        <title>Taro Niue Genome Assembly and Annotation.</title>
        <authorList>
            <person name="Atibalentja N."/>
            <person name="Keating K."/>
            <person name="Fields C.J."/>
        </authorList>
    </citation>
    <scope>NUCLEOTIDE SEQUENCE</scope>
    <source>
        <strain evidence="1">Niue_2</strain>
        <tissue evidence="1">Leaf</tissue>
    </source>
</reference>
<name>A0A843X721_COLES</name>
<dbReference type="Proteomes" id="UP000652761">
    <property type="component" value="Unassembled WGS sequence"/>
</dbReference>
<keyword evidence="2" id="KW-1185">Reference proteome</keyword>
<organism evidence="1 2">
    <name type="scientific">Colocasia esculenta</name>
    <name type="common">Wild taro</name>
    <name type="synonym">Arum esculentum</name>
    <dbReference type="NCBI Taxonomy" id="4460"/>
    <lineage>
        <taxon>Eukaryota</taxon>
        <taxon>Viridiplantae</taxon>
        <taxon>Streptophyta</taxon>
        <taxon>Embryophyta</taxon>
        <taxon>Tracheophyta</taxon>
        <taxon>Spermatophyta</taxon>
        <taxon>Magnoliopsida</taxon>
        <taxon>Liliopsida</taxon>
        <taxon>Araceae</taxon>
        <taxon>Aroideae</taxon>
        <taxon>Colocasieae</taxon>
        <taxon>Colocasia</taxon>
    </lineage>
</organism>
<evidence type="ECO:0000313" key="1">
    <source>
        <dbReference type="EMBL" id="MQM14424.1"/>
    </source>
</evidence>